<dbReference type="Proteomes" id="UP000186218">
    <property type="component" value="Unassembled WGS sequence"/>
</dbReference>
<sequence>MVKVLLIVIGALALIVGGLLVESNRKIEVWHANPSRR</sequence>
<protein>
    <submittedName>
        <fullName evidence="1">Uncharacterized protein</fullName>
    </submittedName>
</protein>
<dbReference type="STRING" id="1344003.SAMN05445060_2018"/>
<dbReference type="EMBL" id="FTNT01000005">
    <property type="protein sequence ID" value="SIR99123.1"/>
    <property type="molecule type" value="Genomic_DNA"/>
</dbReference>
<reference evidence="1 2" key="1">
    <citation type="submission" date="2017-01" db="EMBL/GenBank/DDBJ databases">
        <authorList>
            <person name="Mah S.A."/>
            <person name="Swanson W.J."/>
            <person name="Moy G.W."/>
            <person name="Vacquier V.D."/>
        </authorList>
    </citation>
    <scope>NUCLEOTIDE SEQUENCE [LARGE SCALE GENOMIC DNA]</scope>
    <source>
        <strain evidence="1 2">CPCC 203464</strain>
    </source>
</reference>
<keyword evidence="2" id="KW-1185">Reference proteome</keyword>
<gene>
    <name evidence="1" type="ORF">SAMN05445060_2018</name>
</gene>
<name>A0A1N7FFP5_9NOCA</name>
<evidence type="ECO:0000313" key="2">
    <source>
        <dbReference type="Proteomes" id="UP000186218"/>
    </source>
</evidence>
<organism evidence="1 2">
    <name type="scientific">Williamsia sterculiae</name>
    <dbReference type="NCBI Taxonomy" id="1344003"/>
    <lineage>
        <taxon>Bacteria</taxon>
        <taxon>Bacillati</taxon>
        <taxon>Actinomycetota</taxon>
        <taxon>Actinomycetes</taxon>
        <taxon>Mycobacteriales</taxon>
        <taxon>Nocardiaceae</taxon>
        <taxon>Williamsia</taxon>
    </lineage>
</organism>
<proteinExistence type="predicted"/>
<accession>A0A1N7FFP5</accession>
<dbReference type="AlphaFoldDB" id="A0A1N7FFP5"/>
<evidence type="ECO:0000313" key="1">
    <source>
        <dbReference type="EMBL" id="SIR99123.1"/>
    </source>
</evidence>